<dbReference type="GO" id="GO:0005634">
    <property type="term" value="C:nucleus"/>
    <property type="evidence" value="ECO:0007669"/>
    <property type="project" value="InterPro"/>
</dbReference>
<dbReference type="Pfam" id="PF04636">
    <property type="entry name" value="PA26"/>
    <property type="match status" value="1"/>
</dbReference>
<dbReference type="InterPro" id="IPR006730">
    <property type="entry name" value="Sestrin"/>
</dbReference>
<comment type="subcellular location">
    <subcellularLocation>
        <location evidence="1">Cytoplasm</location>
    </subcellularLocation>
</comment>
<dbReference type="STRING" id="461836.A0A0L0DDN5"/>
<proteinExistence type="inferred from homology"/>
<dbReference type="GO" id="GO:1904262">
    <property type="term" value="P:negative regulation of TORC1 signaling"/>
    <property type="evidence" value="ECO:0007669"/>
    <property type="project" value="TreeGrafter"/>
</dbReference>
<dbReference type="EMBL" id="GL349455">
    <property type="protein sequence ID" value="KNC49423.1"/>
    <property type="molecule type" value="Genomic_DNA"/>
</dbReference>
<dbReference type="GO" id="GO:0071233">
    <property type="term" value="P:cellular response to L-leucine"/>
    <property type="evidence" value="ECO:0007669"/>
    <property type="project" value="TreeGrafter"/>
</dbReference>
<feature type="compositionally biased region" description="Polar residues" evidence="4">
    <location>
        <begin position="1"/>
        <end position="14"/>
    </location>
</feature>
<reference evidence="5 6" key="1">
    <citation type="submission" date="2010-05" db="EMBL/GenBank/DDBJ databases">
        <title>The Genome Sequence of Thecamonas trahens ATCC 50062.</title>
        <authorList>
            <consortium name="The Broad Institute Genome Sequencing Platform"/>
            <person name="Russ C."/>
            <person name="Cuomo C."/>
            <person name="Shea T."/>
            <person name="Young S.K."/>
            <person name="Zeng Q."/>
            <person name="Koehrsen M."/>
            <person name="Haas B."/>
            <person name="Borodovsky M."/>
            <person name="Guigo R."/>
            <person name="Alvarado L."/>
            <person name="Berlin A."/>
            <person name="Bochicchio J."/>
            <person name="Borenstein D."/>
            <person name="Chapman S."/>
            <person name="Chen Z."/>
            <person name="Freedman E."/>
            <person name="Gellesch M."/>
            <person name="Goldberg J."/>
            <person name="Griggs A."/>
            <person name="Gujja S."/>
            <person name="Heilman E."/>
            <person name="Heiman D."/>
            <person name="Hepburn T."/>
            <person name="Howarth C."/>
            <person name="Jen D."/>
            <person name="Larson L."/>
            <person name="Mehta T."/>
            <person name="Park D."/>
            <person name="Pearson M."/>
            <person name="Roberts A."/>
            <person name="Saif S."/>
            <person name="Shenoy N."/>
            <person name="Sisk P."/>
            <person name="Stolte C."/>
            <person name="Sykes S."/>
            <person name="Thomson T."/>
            <person name="Walk T."/>
            <person name="White J."/>
            <person name="Yandava C."/>
            <person name="Burger G."/>
            <person name="Gray M.W."/>
            <person name="Holland P.W.H."/>
            <person name="King N."/>
            <person name="Lang F.B.F."/>
            <person name="Roger A.J."/>
            <person name="Ruiz-Trillo I."/>
            <person name="Lander E."/>
            <person name="Nusbaum C."/>
        </authorList>
    </citation>
    <scope>NUCLEOTIDE SEQUENCE [LARGE SCALE GENOMIC DNA]</scope>
    <source>
        <strain evidence="5 6">ATCC 50062</strain>
    </source>
</reference>
<dbReference type="Proteomes" id="UP000054408">
    <property type="component" value="Unassembled WGS sequence"/>
</dbReference>
<dbReference type="PANTHER" id="PTHR12474:SF0">
    <property type="entry name" value="SESTRIN HOMOLOG"/>
    <property type="match status" value="1"/>
</dbReference>
<dbReference type="GeneID" id="25564848"/>
<evidence type="ECO:0000313" key="6">
    <source>
        <dbReference type="Proteomes" id="UP000054408"/>
    </source>
</evidence>
<gene>
    <name evidence="5" type="ORF">AMSG_05428</name>
</gene>
<evidence type="ECO:0000256" key="4">
    <source>
        <dbReference type="SAM" id="MobiDB-lite"/>
    </source>
</evidence>
<evidence type="ECO:0000256" key="3">
    <source>
        <dbReference type="ARBA" id="ARBA00022490"/>
    </source>
</evidence>
<dbReference type="OMA" id="HAIIVLC"/>
<dbReference type="SUPFAM" id="SSF69118">
    <property type="entry name" value="AhpD-like"/>
    <property type="match status" value="1"/>
</dbReference>
<dbReference type="AlphaFoldDB" id="A0A0L0DDN5"/>
<dbReference type="PANTHER" id="PTHR12474">
    <property type="entry name" value="P53 REGULATED PA26 NUCLEAR PROTEIN SESTRIN"/>
    <property type="match status" value="1"/>
</dbReference>
<evidence type="ECO:0000256" key="2">
    <source>
        <dbReference type="ARBA" id="ARBA00008350"/>
    </source>
</evidence>
<keyword evidence="3" id="KW-0963">Cytoplasm</keyword>
<evidence type="ECO:0000313" key="5">
    <source>
        <dbReference type="EMBL" id="KNC49423.1"/>
    </source>
</evidence>
<name>A0A0L0DDN5_THETB</name>
<dbReference type="OrthoDB" id="337464at2759"/>
<dbReference type="GO" id="GO:0016239">
    <property type="term" value="P:positive regulation of macroautophagy"/>
    <property type="evidence" value="ECO:0007669"/>
    <property type="project" value="TreeGrafter"/>
</dbReference>
<organism evidence="5 6">
    <name type="scientific">Thecamonas trahens ATCC 50062</name>
    <dbReference type="NCBI Taxonomy" id="461836"/>
    <lineage>
        <taxon>Eukaryota</taxon>
        <taxon>Apusozoa</taxon>
        <taxon>Apusomonadida</taxon>
        <taxon>Apusomonadidae</taxon>
        <taxon>Thecamonas</taxon>
    </lineage>
</organism>
<protein>
    <submittedName>
        <fullName evidence="5">Sestrin-1</fullName>
    </submittedName>
</protein>
<dbReference type="GO" id="GO:1990253">
    <property type="term" value="P:cellular response to leucine starvation"/>
    <property type="evidence" value="ECO:0007669"/>
    <property type="project" value="TreeGrafter"/>
</dbReference>
<dbReference type="GO" id="GO:0016684">
    <property type="term" value="F:oxidoreductase activity, acting on peroxide as acceptor"/>
    <property type="evidence" value="ECO:0007669"/>
    <property type="project" value="TreeGrafter"/>
</dbReference>
<dbReference type="GO" id="GO:0070728">
    <property type="term" value="F:L-leucine binding"/>
    <property type="evidence" value="ECO:0007669"/>
    <property type="project" value="TreeGrafter"/>
</dbReference>
<dbReference type="InterPro" id="IPR029032">
    <property type="entry name" value="AhpD-like"/>
</dbReference>
<dbReference type="Gene3D" id="1.20.1290.10">
    <property type="entry name" value="AhpD-like"/>
    <property type="match status" value="1"/>
</dbReference>
<comment type="similarity">
    <text evidence="2">Belongs to the sestrin family.</text>
</comment>
<sequence length="579" mass="63043">MASPSTEPTKTNQGEVPADPQQLLSDEASPPWYVVSALGAPEHAAEYDASFLIPLHHPDAEQRALGLGDVLGELEASIPVRDEEDVAENEVTSCLASGYVARVAEMSRRAPFEDVRVGVAAWLASLPRPLNSVDAQLCIGPASMFLAGIEAFAPARFETGSEIAAMYGREFSCAGRVAHLYQVLAWFPDYAARHSALMHAVTRESGPLPQDWRHFIALMAVALHDCYPVLEVQAEEFVACGGDPEWLARGLEAVPTKLAKLAKLVGIMVRKPWRLRRLHVAELVEGDEVWSIAELVHAITLIASFHGVASLVAGTGVTCEPDLCVGGHAQAPCTAAAAGPLAAPAADALGVVRQNIVSDMQSLASADELPGEQEDAFAKLDKNTGRLADHTPLVSEAAAVFVDPAVSQSKYEDFDEREKASRGDSHMLKMHAYSWAAQGYSLVSQYYAEAADMLDATFNLAFEMTDESVNDAQAVDTAPFRQAIWYYTHRLYGLYNDDHDYRASSALLKKGTKTYIKKVARFPEIVTIADLHRIEIELREDEKVHIAVLVAEARKQAELLRGLNAVMSYMMPDDESDDD</sequence>
<dbReference type="GO" id="GO:1901031">
    <property type="term" value="P:regulation of response to reactive oxygen species"/>
    <property type="evidence" value="ECO:0007669"/>
    <property type="project" value="InterPro"/>
</dbReference>
<keyword evidence="6" id="KW-1185">Reference proteome</keyword>
<feature type="region of interest" description="Disordered" evidence="4">
    <location>
        <begin position="1"/>
        <end position="25"/>
    </location>
</feature>
<dbReference type="RefSeq" id="XP_013757846.1">
    <property type="nucleotide sequence ID" value="XM_013902392.1"/>
</dbReference>
<dbReference type="eggNOG" id="KOG3746">
    <property type="taxonomic scope" value="Eukaryota"/>
</dbReference>
<evidence type="ECO:0000256" key="1">
    <source>
        <dbReference type="ARBA" id="ARBA00004496"/>
    </source>
</evidence>
<accession>A0A0L0DDN5</accession>
<dbReference type="GO" id="GO:0005737">
    <property type="term" value="C:cytoplasm"/>
    <property type="evidence" value="ECO:0007669"/>
    <property type="project" value="UniProtKB-SubCell"/>
</dbReference>